<dbReference type="AlphaFoldDB" id="A0A8J2NM23"/>
<evidence type="ECO:0000313" key="2">
    <source>
        <dbReference type="EMBL" id="CAG7701463.1"/>
    </source>
</evidence>
<keyword evidence="3" id="KW-1185">Reference proteome</keyword>
<gene>
    <name evidence="2" type="ORF">AFUS01_LOCUS4337</name>
</gene>
<organism evidence="2 3">
    <name type="scientific">Allacma fusca</name>
    <dbReference type="NCBI Taxonomy" id="39272"/>
    <lineage>
        <taxon>Eukaryota</taxon>
        <taxon>Metazoa</taxon>
        <taxon>Ecdysozoa</taxon>
        <taxon>Arthropoda</taxon>
        <taxon>Hexapoda</taxon>
        <taxon>Collembola</taxon>
        <taxon>Symphypleona</taxon>
        <taxon>Sminthuridae</taxon>
        <taxon>Allacma</taxon>
    </lineage>
</organism>
<reference evidence="2" key="1">
    <citation type="submission" date="2021-06" db="EMBL/GenBank/DDBJ databases">
        <authorList>
            <person name="Hodson N. C."/>
            <person name="Mongue J. A."/>
            <person name="Jaron S. K."/>
        </authorList>
    </citation>
    <scope>NUCLEOTIDE SEQUENCE</scope>
</reference>
<protein>
    <submittedName>
        <fullName evidence="2">Uncharacterized protein</fullName>
    </submittedName>
</protein>
<proteinExistence type="predicted"/>
<dbReference type="Proteomes" id="UP000708208">
    <property type="component" value="Unassembled WGS sequence"/>
</dbReference>
<sequence length="209" mass="23726">MQTDPHSLTQGEDYVHPVRDVAIGEVVYFMLATTLTDANWTITLLIPHVYNGVEHIEDDELHQWEVETQPSVLHDHPLFLKEEAKQAQIRKKRTAFVGPTNAWTPMAYSREFLKKQLQQMLTQVEEEETTSSSSGRPTGILQQLVNFFIRIMLYIATTFGMDTGKDKHPILKEATSQPTEEPASISEEEWILPTSEISITSNDGTSQPD</sequence>
<evidence type="ECO:0000313" key="3">
    <source>
        <dbReference type="Proteomes" id="UP000708208"/>
    </source>
</evidence>
<feature type="region of interest" description="Disordered" evidence="1">
    <location>
        <begin position="172"/>
        <end position="209"/>
    </location>
</feature>
<accession>A0A8J2NM23</accession>
<feature type="compositionally biased region" description="Polar residues" evidence="1">
    <location>
        <begin position="195"/>
        <end position="209"/>
    </location>
</feature>
<dbReference type="EMBL" id="CAJVCH010027023">
    <property type="protein sequence ID" value="CAG7701463.1"/>
    <property type="molecule type" value="Genomic_DNA"/>
</dbReference>
<feature type="non-terminal residue" evidence="2">
    <location>
        <position position="209"/>
    </location>
</feature>
<comment type="caution">
    <text evidence="2">The sequence shown here is derived from an EMBL/GenBank/DDBJ whole genome shotgun (WGS) entry which is preliminary data.</text>
</comment>
<name>A0A8J2NM23_9HEXA</name>
<evidence type="ECO:0000256" key="1">
    <source>
        <dbReference type="SAM" id="MobiDB-lite"/>
    </source>
</evidence>